<evidence type="ECO:0000313" key="2">
    <source>
        <dbReference type="Proteomes" id="UP000309872"/>
    </source>
</evidence>
<keyword evidence="2" id="KW-1185">Reference proteome</keyword>
<dbReference type="Proteomes" id="UP000309872">
    <property type="component" value="Unassembled WGS sequence"/>
</dbReference>
<protein>
    <submittedName>
        <fullName evidence="1">Uncharacterized protein</fullName>
    </submittedName>
</protein>
<reference evidence="1 2" key="1">
    <citation type="submission" date="2019-04" db="EMBL/GenBank/DDBJ databases">
        <title>Sphingobacterium olei sp. nov., isolated from oil-contaminated soil.</title>
        <authorList>
            <person name="Liu B."/>
        </authorList>
    </citation>
    <scope>NUCLEOTIDE SEQUENCE [LARGE SCALE GENOMIC DNA]</scope>
    <source>
        <strain evidence="1 2">Y3L14</strain>
    </source>
</reference>
<dbReference type="EMBL" id="SUKA01000007">
    <property type="protein sequence ID" value="TJY62684.1"/>
    <property type="molecule type" value="Genomic_DNA"/>
</dbReference>
<dbReference type="RefSeq" id="WP_136822471.1">
    <property type="nucleotide sequence ID" value="NZ_BMJX01000007.1"/>
</dbReference>
<dbReference type="AlphaFoldDB" id="A0A4U0GVS1"/>
<sequence length="506" mass="57958">MAISLINPPPEIVFSKNPVLFTFSTDNRFSAIGRPFIGQLQFSTGHVDGRSFKLAWGGSEYTYIFKNAPDNSGLQLPAYQSGTVSDWLVLVAAALERHYYLFNDFIITKPTADTLRFTSRVSSTSYAITYTNVSLMTATYSVVQTAQDRVLRKNFAIYLELWVENVARTEFVRHSQTVSEVDSEGIANWDVQDYLTAIMLADGPLLPDLDNDVIYVDRMSVRRFYIRYAEMYGEPQNITRFDQTDNFVAILGGSHDMVDALERFVVNGLPRWAHDVRASDFQMHVSQIGHASIINLVDDIAESVHFKMQIFYEDRMQEVVELGSLPEWKLYDKIVVPIGIPQIVHLARDDVEISSIMLWVESGGVPVSDTYSRMIDNRYLRYGLTLCYLDSVGCISTLYTYGRKQRSYEVEKTQDTFAHIDRPTQHKTRELDIDIRDVLKINTGFAPAKMIWVYRDFILSTYKYIIQDEKLVPVVLDSSSIDERDDANNLESLTFGVKYANEQRNF</sequence>
<name>A0A4U0GVS1_9SPHI</name>
<proteinExistence type="predicted"/>
<gene>
    <name evidence="1" type="ORF">FAZ19_19640</name>
</gene>
<accession>A0A4U0GVS1</accession>
<organism evidence="1 2">
    <name type="scientific">Sphingobacterium alkalisoli</name>
    <dbReference type="NCBI Taxonomy" id="1874115"/>
    <lineage>
        <taxon>Bacteria</taxon>
        <taxon>Pseudomonadati</taxon>
        <taxon>Bacteroidota</taxon>
        <taxon>Sphingobacteriia</taxon>
        <taxon>Sphingobacteriales</taxon>
        <taxon>Sphingobacteriaceae</taxon>
        <taxon>Sphingobacterium</taxon>
    </lineage>
</organism>
<dbReference type="OrthoDB" id="934761at2"/>
<evidence type="ECO:0000313" key="1">
    <source>
        <dbReference type="EMBL" id="TJY62684.1"/>
    </source>
</evidence>
<comment type="caution">
    <text evidence="1">The sequence shown here is derived from an EMBL/GenBank/DDBJ whole genome shotgun (WGS) entry which is preliminary data.</text>
</comment>